<dbReference type="InterPro" id="IPR037185">
    <property type="entry name" value="EmrE-like"/>
</dbReference>
<feature type="transmembrane region" description="Helical" evidence="6">
    <location>
        <begin position="45"/>
        <end position="62"/>
    </location>
</feature>
<keyword evidence="3 6" id="KW-0812">Transmembrane</keyword>
<evidence type="ECO:0000256" key="4">
    <source>
        <dbReference type="ARBA" id="ARBA00022989"/>
    </source>
</evidence>
<accession>A0A845M5Y3</accession>
<dbReference type="PANTHER" id="PTHR22911:SF6">
    <property type="entry name" value="SOLUTE CARRIER FAMILY 35 MEMBER G1"/>
    <property type="match status" value="1"/>
</dbReference>
<comment type="caution">
    <text evidence="8">The sequence shown here is derived from an EMBL/GenBank/DDBJ whole genome shotgun (WGS) entry which is preliminary data.</text>
</comment>
<evidence type="ECO:0000256" key="2">
    <source>
        <dbReference type="ARBA" id="ARBA00009853"/>
    </source>
</evidence>
<evidence type="ECO:0000313" key="8">
    <source>
        <dbReference type="EMBL" id="MZR14622.1"/>
    </source>
</evidence>
<dbReference type="RefSeq" id="WP_161352729.1">
    <property type="nucleotide sequence ID" value="NZ_WTUX01000019.1"/>
</dbReference>
<evidence type="ECO:0000313" key="9">
    <source>
        <dbReference type="Proteomes" id="UP000467322"/>
    </source>
</evidence>
<dbReference type="AlphaFoldDB" id="A0A845M5Y3"/>
<feature type="transmembrane region" description="Helical" evidence="6">
    <location>
        <begin position="244"/>
        <end position="262"/>
    </location>
</feature>
<keyword evidence="5 6" id="KW-0472">Membrane</keyword>
<dbReference type="GO" id="GO:0016020">
    <property type="term" value="C:membrane"/>
    <property type="evidence" value="ECO:0007669"/>
    <property type="project" value="UniProtKB-SubCell"/>
</dbReference>
<evidence type="ECO:0000256" key="5">
    <source>
        <dbReference type="ARBA" id="ARBA00023136"/>
    </source>
</evidence>
<keyword evidence="9" id="KW-1185">Reference proteome</keyword>
<evidence type="ECO:0000256" key="6">
    <source>
        <dbReference type="SAM" id="Phobius"/>
    </source>
</evidence>
<reference evidence="8 9" key="1">
    <citation type="submission" date="2019-12" db="EMBL/GenBank/DDBJ databases">
        <title>Maritimibacter sp. nov. sp. isolated from sea sand.</title>
        <authorList>
            <person name="Kim J."/>
            <person name="Jeong S.E."/>
            <person name="Jung H.S."/>
            <person name="Jeon C.O."/>
        </authorList>
    </citation>
    <scope>NUCLEOTIDE SEQUENCE [LARGE SCALE GENOMIC DNA]</scope>
    <source>
        <strain evidence="8 9">DP07</strain>
    </source>
</reference>
<organism evidence="8 9">
    <name type="scientific">Maritimibacter harenae</name>
    <dbReference type="NCBI Taxonomy" id="2606218"/>
    <lineage>
        <taxon>Bacteria</taxon>
        <taxon>Pseudomonadati</taxon>
        <taxon>Pseudomonadota</taxon>
        <taxon>Alphaproteobacteria</taxon>
        <taxon>Rhodobacterales</taxon>
        <taxon>Roseobacteraceae</taxon>
        <taxon>Maritimibacter</taxon>
    </lineage>
</organism>
<evidence type="ECO:0000256" key="3">
    <source>
        <dbReference type="ARBA" id="ARBA00022692"/>
    </source>
</evidence>
<feature type="transmembrane region" description="Helical" evidence="6">
    <location>
        <begin position="213"/>
        <end position="237"/>
    </location>
</feature>
<evidence type="ECO:0000259" key="7">
    <source>
        <dbReference type="Pfam" id="PF00892"/>
    </source>
</evidence>
<protein>
    <submittedName>
        <fullName evidence="8">EamA family transporter</fullName>
    </submittedName>
</protein>
<feature type="domain" description="EamA" evidence="7">
    <location>
        <begin position="14"/>
        <end position="145"/>
    </location>
</feature>
<dbReference type="Pfam" id="PF00892">
    <property type="entry name" value="EamA"/>
    <property type="match status" value="1"/>
</dbReference>
<feature type="transmembrane region" description="Helical" evidence="6">
    <location>
        <begin position="105"/>
        <end position="123"/>
    </location>
</feature>
<dbReference type="InterPro" id="IPR000620">
    <property type="entry name" value="EamA_dom"/>
</dbReference>
<feature type="transmembrane region" description="Helical" evidence="6">
    <location>
        <begin position="12"/>
        <end position="33"/>
    </location>
</feature>
<dbReference type="EMBL" id="WTUX01000019">
    <property type="protein sequence ID" value="MZR14622.1"/>
    <property type="molecule type" value="Genomic_DNA"/>
</dbReference>
<feature type="transmembrane region" description="Helical" evidence="6">
    <location>
        <begin position="74"/>
        <end position="93"/>
    </location>
</feature>
<feature type="transmembrane region" description="Helical" evidence="6">
    <location>
        <begin position="268"/>
        <end position="285"/>
    </location>
</feature>
<keyword evidence="4 6" id="KW-1133">Transmembrane helix</keyword>
<feature type="transmembrane region" description="Helical" evidence="6">
    <location>
        <begin position="130"/>
        <end position="149"/>
    </location>
</feature>
<sequence>MADTAPSPASRPLVGIFWMVVTGLLFVGFTAVVKATGGRLPAAESAFLRYALGLIFFLPFLPRVLRIRLDGKTLGLLVVRGVFHTAGVIAWFYAMTQIPIAEVTAINYLNPVFVTLGAALFLGEKLAFRRLMAISVALLGALIVLRPGVRELLPGHFAMIGTAVSFAVAYLILGPIAKRIEPFVIVVLLSVTVTIGLTPFALAVWVPPTPTEVMWLFAVAGLATAGHFTMTLAFAAAPLTVTQPVTFLQLVWSVALGAIVFGEGVDPWVIAGGGMIITAVSFITWREHKLKRRVTPGANEAKG</sequence>
<evidence type="ECO:0000256" key="1">
    <source>
        <dbReference type="ARBA" id="ARBA00004141"/>
    </source>
</evidence>
<gene>
    <name evidence="8" type="ORF">GQE99_16505</name>
</gene>
<name>A0A845M5Y3_9RHOB</name>
<proteinExistence type="inferred from homology"/>
<comment type="subcellular location">
    <subcellularLocation>
        <location evidence="1">Membrane</location>
        <topology evidence="1">Multi-pass membrane protein</topology>
    </subcellularLocation>
</comment>
<feature type="transmembrane region" description="Helical" evidence="6">
    <location>
        <begin position="155"/>
        <end position="173"/>
    </location>
</feature>
<dbReference type="SUPFAM" id="SSF103481">
    <property type="entry name" value="Multidrug resistance efflux transporter EmrE"/>
    <property type="match status" value="2"/>
</dbReference>
<comment type="similarity">
    <text evidence="2">Belongs to the drug/metabolite transporter (DMT) superfamily. 10 TMS drug/metabolite exporter (DME) (TC 2.A.7.3) family.</text>
</comment>
<feature type="transmembrane region" description="Helical" evidence="6">
    <location>
        <begin position="185"/>
        <end position="207"/>
    </location>
</feature>
<dbReference type="Proteomes" id="UP000467322">
    <property type="component" value="Unassembled WGS sequence"/>
</dbReference>
<dbReference type="PANTHER" id="PTHR22911">
    <property type="entry name" value="ACYL-MALONYL CONDENSING ENZYME-RELATED"/>
    <property type="match status" value="1"/>
</dbReference>